<dbReference type="GO" id="GO:0006412">
    <property type="term" value="P:translation"/>
    <property type="evidence" value="ECO:0007669"/>
    <property type="project" value="UniProtKB-KW"/>
</dbReference>
<evidence type="ECO:0000313" key="6">
    <source>
        <dbReference type="Proteomes" id="UP000504615"/>
    </source>
</evidence>
<dbReference type="Gene3D" id="1.10.132.20">
    <property type="entry name" value="Ribosome-recycling factor"/>
    <property type="match status" value="1"/>
</dbReference>
<dbReference type="RefSeq" id="XP_011636896.1">
    <property type="nucleotide sequence ID" value="XM_011638594.2"/>
</dbReference>
<accession>A0A6I9WCZ5</accession>
<dbReference type="InterPro" id="IPR023584">
    <property type="entry name" value="Ribosome_recyc_fac_dom"/>
</dbReference>
<dbReference type="PANTHER" id="PTHR20982">
    <property type="entry name" value="RIBOSOME RECYCLING FACTOR"/>
    <property type="match status" value="1"/>
</dbReference>
<comment type="similarity">
    <text evidence="1">Belongs to the RRF family.</text>
</comment>
<name>A0A6I9WCZ5_9HYME</name>
<evidence type="ECO:0000256" key="2">
    <source>
        <dbReference type="ARBA" id="ARBA00020581"/>
    </source>
</evidence>
<dbReference type="KEGG" id="pbar:105427054"/>
<evidence type="ECO:0000256" key="3">
    <source>
        <dbReference type="ARBA" id="ARBA00022917"/>
    </source>
</evidence>
<evidence type="ECO:0000259" key="5">
    <source>
        <dbReference type="Pfam" id="PF01765"/>
    </source>
</evidence>
<keyword evidence="6" id="KW-1185">Reference proteome</keyword>
<proteinExistence type="inferred from homology"/>
<dbReference type="CTD" id="39067"/>
<organism evidence="6 7">
    <name type="scientific">Pogonomyrmex barbatus</name>
    <name type="common">red harvester ant</name>
    <dbReference type="NCBI Taxonomy" id="144034"/>
    <lineage>
        <taxon>Eukaryota</taxon>
        <taxon>Metazoa</taxon>
        <taxon>Ecdysozoa</taxon>
        <taxon>Arthropoda</taxon>
        <taxon>Hexapoda</taxon>
        <taxon>Insecta</taxon>
        <taxon>Pterygota</taxon>
        <taxon>Neoptera</taxon>
        <taxon>Endopterygota</taxon>
        <taxon>Hymenoptera</taxon>
        <taxon>Apocrita</taxon>
        <taxon>Aculeata</taxon>
        <taxon>Formicoidea</taxon>
        <taxon>Formicidae</taxon>
        <taxon>Myrmicinae</taxon>
        <taxon>Pogonomyrmex</taxon>
    </lineage>
</organism>
<reference evidence="7" key="1">
    <citation type="submission" date="2025-08" db="UniProtKB">
        <authorList>
            <consortium name="RefSeq"/>
        </authorList>
    </citation>
    <scope>IDENTIFICATION</scope>
</reference>
<dbReference type="Gene3D" id="3.30.1360.40">
    <property type="match status" value="1"/>
</dbReference>
<dbReference type="AlphaFoldDB" id="A0A6I9WCZ5"/>
<dbReference type="GO" id="GO:0005739">
    <property type="term" value="C:mitochondrion"/>
    <property type="evidence" value="ECO:0007669"/>
    <property type="project" value="TreeGrafter"/>
</dbReference>
<dbReference type="GeneID" id="105427054"/>
<dbReference type="Proteomes" id="UP000504615">
    <property type="component" value="Unplaced"/>
</dbReference>
<dbReference type="InterPro" id="IPR002661">
    <property type="entry name" value="Ribosome_recyc_fac"/>
</dbReference>
<dbReference type="Pfam" id="PF01765">
    <property type="entry name" value="RRF"/>
    <property type="match status" value="1"/>
</dbReference>
<sequence length="287" mass="33241">MRSLIGVRFCANIQLRNYAVISTLQLMKKSMHQCISNKGIYCFKNQQRSLQIIQRCDILNLSLCDCVKVDKGRNISILTSILAKSKNRGEKKQKTQHIDYNEFEQVVDVNKLTSQFDKAIENLKDNFTQHLSLRTSVGAIEMLPVRFEGKDYMLQELAEINRKPKLIVLNVSIFPQAIPDILKSLMKNQMKLNPQQDGTTIYIPIPKITKEHRENLSKNAKSFYVKCCDNVRQIRNKQIKMVKQKENLAKDLVLRLESYIDILSHQYIANAEQILKIKQKELLGDSE</sequence>
<protein>
    <recommendedName>
        <fullName evidence="2">Ribosome-recycling factor, mitochondrial</fullName>
    </recommendedName>
    <alternativeName>
        <fullName evidence="4">Ribosome-releasing factor, mitochondrial</fullName>
    </alternativeName>
</protein>
<keyword evidence="3" id="KW-0648">Protein biosynthesis</keyword>
<evidence type="ECO:0000256" key="1">
    <source>
        <dbReference type="ARBA" id="ARBA00005912"/>
    </source>
</evidence>
<feature type="domain" description="Ribosome recycling factor" evidence="5">
    <location>
        <begin position="123"/>
        <end position="283"/>
    </location>
</feature>
<dbReference type="OrthoDB" id="407355at2759"/>
<dbReference type="SUPFAM" id="SSF55194">
    <property type="entry name" value="Ribosome recycling factor, RRF"/>
    <property type="match status" value="1"/>
</dbReference>
<evidence type="ECO:0000313" key="7">
    <source>
        <dbReference type="RefSeq" id="XP_011636896.1"/>
    </source>
</evidence>
<gene>
    <name evidence="7" type="primary">LOC105427054</name>
</gene>
<evidence type="ECO:0000256" key="4">
    <source>
        <dbReference type="ARBA" id="ARBA00033107"/>
    </source>
</evidence>
<dbReference type="InterPro" id="IPR036191">
    <property type="entry name" value="RRF_sf"/>
</dbReference>
<dbReference type="GO" id="GO:0043023">
    <property type="term" value="F:ribosomal large subunit binding"/>
    <property type="evidence" value="ECO:0007669"/>
    <property type="project" value="TreeGrafter"/>
</dbReference>
<dbReference type="PANTHER" id="PTHR20982:SF3">
    <property type="entry name" value="MITOCHONDRIAL RIBOSOME RECYCLING FACTOR PSEUDO 1"/>
    <property type="match status" value="1"/>
</dbReference>